<keyword evidence="1" id="KW-0472">Membrane</keyword>
<name>A0AA49ETH3_9RHAB</name>
<accession>A0AA49ETH3</accession>
<protein>
    <submittedName>
        <fullName evidence="2">Alpha 1 protein</fullName>
    </submittedName>
</protein>
<sequence length="127" mass="15061">MDGPFRKLWNDIRQWGEKRGEEINAWWIDLEWRLKIIGIILLLLIGSLVIYKVGKIVTRVIICFVKGGKKVKNWVRRKGTKRKKAPWFKVKNRNKVHNGGKKKAHPFRNNLYQSWEETKMCGEESCP</sequence>
<keyword evidence="1" id="KW-0812">Transmembrane</keyword>
<evidence type="ECO:0000256" key="1">
    <source>
        <dbReference type="SAM" id="Phobius"/>
    </source>
</evidence>
<proteinExistence type="predicted"/>
<keyword evidence="1" id="KW-1133">Transmembrane helix</keyword>
<reference evidence="2" key="2">
    <citation type="submission" date="2023-03" db="EMBL/GenBank/DDBJ databases">
        <authorList>
            <person name="Golender N."/>
            <person name="Klement E."/>
            <person name="Ofer L."/>
            <person name="Hoffmann B."/>
            <person name="Wernike K."/>
            <person name="Beer M."/>
            <person name="Pfaff F."/>
        </authorList>
    </citation>
    <scope>NUCLEOTIDE SEQUENCE</scope>
    <source>
        <strain evidence="2">ISR-1655/1/22</strain>
    </source>
</reference>
<evidence type="ECO:0000313" key="2">
    <source>
        <dbReference type="EMBL" id="WGO62843.1"/>
    </source>
</evidence>
<reference evidence="2" key="1">
    <citation type="journal article" date="2023" name="Arch. Virol.">
        <title>Hefer valley virus: a novel ephemerovirus detected in the blood of a cow with severe clinical signs in Israel in 2022.</title>
        <authorList>
            <person name="Golender N."/>
            <person name="Klement E."/>
            <person name="Ofer L."/>
            <person name="Hoffmann B."/>
            <person name="Wernike K."/>
            <person name="Beer M."/>
            <person name="Pfaff F."/>
        </authorList>
    </citation>
    <scope>NUCLEOTIDE SEQUENCE</scope>
    <source>
        <strain evidence="2">ISR-1655/1/22</strain>
    </source>
</reference>
<organism evidence="2">
    <name type="scientific">Hefer Valley virus</name>
    <dbReference type="NCBI Taxonomy" id="3035973"/>
    <lineage>
        <taxon>Viruses</taxon>
        <taxon>Riboviria</taxon>
        <taxon>Orthornavirae</taxon>
        <taxon>Negarnaviricota</taxon>
        <taxon>Haploviricotina</taxon>
        <taxon>Monjiviricetes</taxon>
        <taxon>Mononegavirales</taxon>
        <taxon>Rhabdoviridae</taxon>
        <taxon>Alpharhabdovirinae</taxon>
        <taxon>Ephemerovirus</taxon>
    </lineage>
</organism>
<dbReference type="EMBL" id="OQ679991">
    <property type="protein sequence ID" value="WGO62843.1"/>
    <property type="molecule type" value="Viral_cRNA"/>
</dbReference>
<feature type="transmembrane region" description="Helical" evidence="1">
    <location>
        <begin position="32"/>
        <end position="51"/>
    </location>
</feature>
<gene>
    <name evidence="2" type="primary">alpha 1</name>
</gene>